<dbReference type="Pfam" id="PF13966">
    <property type="entry name" value="zf-RVT"/>
    <property type="match status" value="1"/>
</dbReference>
<dbReference type="InterPro" id="IPR043502">
    <property type="entry name" value="DNA/RNA_pol_sf"/>
</dbReference>
<evidence type="ECO:0000313" key="2">
    <source>
        <dbReference type="EMBL" id="MCH79554.1"/>
    </source>
</evidence>
<dbReference type="Gene3D" id="3.60.10.10">
    <property type="entry name" value="Endonuclease/exonuclease/phosphatase"/>
    <property type="match status" value="1"/>
</dbReference>
<dbReference type="SUPFAM" id="SSF56219">
    <property type="entry name" value="DNase I-like"/>
    <property type="match status" value="1"/>
</dbReference>
<accession>A0A392LY42</accession>
<proteinExistence type="predicted"/>
<dbReference type="SUPFAM" id="SSF56672">
    <property type="entry name" value="DNA/RNA polymerases"/>
    <property type="match status" value="1"/>
</dbReference>
<sequence>MKILSWNIRGLGGMEKKKEVRDLVKEKNPWFLCLQETKLGVCDDFLCASLWGNSPHGYSFRPPVGASGGLLILWDVVEVEVWFSVSFNHVLMLHGRFVKSNETFYLFNVYAPCETNAKQALWGSLTGQLQLLSGQEICVCGDFNAVRADERLSVRHNVRNPDMIPFNQFIEDNCLVDIPLCGRQFTWYKGDGRSMSRLDRFLLSEDWCLTWPNSVQTAHLRGISDHCPLMLSVDEEDWGPRPLRMLKCWQDIPGYKQFVISKWNALQVEGWGGFVLKEKLKLIKSALKQWHTFHSMNVPGKIASLKERLAELDSKGEDDELIVEEVDELHSTTSDIHSLSHMNTSICWQQSRLQWLWEGDANTQYFHSVLANRRRRNSLSSIMVDGVRVEGVLPLRQAVFSHFSFHFRARGIERPTVDGLQFGTLSVTEGGSLVKPFTVEEVKAAVWDCDSYKSPGPDGINFGFMKEFWNELQVDIMKFISEFHRNGKLTRGINSTFIALIPKVDSPQKLNDFRPISLVGSVYKILSKVLANRLRLVIGSVIGEAQSAFVKDRQILDGILIVNEVVDEARKCKKELLLFKVDFEKAYDSVEWDYLDTVMQKMSFPFLWRKWIKECVGTAIASVLVNGSPTDEFPMERGLRQGDPLSPFLFLLAAEGLNVMMRAMVQSNFFTGYSIGSVSPKVVSHLQFADDTLLLGSWANVRALRAVLVLFEAVSGLKVNFNKSMLVGVNIAESWLAEAAAVLGCVVGKVPFVYLGLAIGGNPRRLAFWDPVLSRIKAKLSGWKSRFLSYGGRLILLKSVLTSLPVYALSFFKAPSGKEFGGLGVRQLREFNVALLGKWCWRLLVDRGGLWYRVLVARYGEVAGRLVAGGRRDSQWWRVVAKIRDGDHGSGGSRLFELSEHQTSTVAAMYRLGWEEGGTAWRWRQSLTAWELEMLPECRTLLVDIILQPNIADLWRWRHDPGGGYTVKSAYLRLTTRDHHEVDTMSTLLWHPQVPVKVSVLAWRLLRNRLPTKDNLAVRNIIPLDFQLCASGCGGLENAHHLFLSCPVFPHYGAWLELGLVCLQLSRILYRNILFSLLAQQEWGAPDVCSCSLFGYVVFG</sequence>
<dbReference type="PANTHER" id="PTHR33116">
    <property type="entry name" value="REVERSE TRANSCRIPTASE ZINC-BINDING DOMAIN-CONTAINING PROTEIN-RELATED-RELATED"/>
    <property type="match status" value="1"/>
</dbReference>
<dbReference type="InterPro" id="IPR005135">
    <property type="entry name" value="Endo/exonuclease/phosphatase"/>
</dbReference>
<feature type="domain" description="Reverse transcriptase" evidence="1">
    <location>
        <begin position="482"/>
        <end position="759"/>
    </location>
</feature>
<dbReference type="Proteomes" id="UP000265520">
    <property type="component" value="Unassembled WGS sequence"/>
</dbReference>
<keyword evidence="2" id="KW-0675">Receptor</keyword>
<protein>
    <submittedName>
        <fullName evidence="2">Cysteine-rich receptor-like protein kinase</fullName>
    </submittedName>
</protein>
<organism evidence="2 3">
    <name type="scientific">Trifolium medium</name>
    <dbReference type="NCBI Taxonomy" id="97028"/>
    <lineage>
        <taxon>Eukaryota</taxon>
        <taxon>Viridiplantae</taxon>
        <taxon>Streptophyta</taxon>
        <taxon>Embryophyta</taxon>
        <taxon>Tracheophyta</taxon>
        <taxon>Spermatophyta</taxon>
        <taxon>Magnoliopsida</taxon>
        <taxon>eudicotyledons</taxon>
        <taxon>Gunneridae</taxon>
        <taxon>Pentapetalae</taxon>
        <taxon>rosids</taxon>
        <taxon>fabids</taxon>
        <taxon>Fabales</taxon>
        <taxon>Fabaceae</taxon>
        <taxon>Papilionoideae</taxon>
        <taxon>50 kb inversion clade</taxon>
        <taxon>NPAAA clade</taxon>
        <taxon>Hologalegina</taxon>
        <taxon>IRL clade</taxon>
        <taxon>Trifolieae</taxon>
        <taxon>Trifolium</taxon>
    </lineage>
</organism>
<dbReference type="PROSITE" id="PS50878">
    <property type="entry name" value="RT_POL"/>
    <property type="match status" value="1"/>
</dbReference>
<gene>
    <name evidence="2" type="ORF">A2U01_0000305</name>
</gene>
<dbReference type="Pfam" id="PF03372">
    <property type="entry name" value="Exo_endo_phos"/>
    <property type="match status" value="1"/>
</dbReference>
<dbReference type="PANTHER" id="PTHR33116:SF78">
    <property type="entry name" value="OS12G0587133 PROTEIN"/>
    <property type="match status" value="1"/>
</dbReference>
<keyword evidence="3" id="KW-1185">Reference proteome</keyword>
<dbReference type="Pfam" id="PF00078">
    <property type="entry name" value="RVT_1"/>
    <property type="match status" value="1"/>
</dbReference>
<dbReference type="CDD" id="cd01650">
    <property type="entry name" value="RT_nLTR_like"/>
    <property type="match status" value="1"/>
</dbReference>
<dbReference type="EMBL" id="LXQA010000191">
    <property type="protein sequence ID" value="MCH79554.1"/>
    <property type="molecule type" value="Genomic_DNA"/>
</dbReference>
<dbReference type="AlphaFoldDB" id="A0A392LY42"/>
<dbReference type="GO" id="GO:0016301">
    <property type="term" value="F:kinase activity"/>
    <property type="evidence" value="ECO:0007669"/>
    <property type="project" value="UniProtKB-KW"/>
</dbReference>
<comment type="caution">
    <text evidence="2">The sequence shown here is derived from an EMBL/GenBank/DDBJ whole genome shotgun (WGS) entry which is preliminary data.</text>
</comment>
<dbReference type="InterPro" id="IPR000477">
    <property type="entry name" value="RT_dom"/>
</dbReference>
<name>A0A392LY42_9FABA</name>
<dbReference type="InterPro" id="IPR026960">
    <property type="entry name" value="RVT-Znf"/>
</dbReference>
<reference evidence="2 3" key="1">
    <citation type="journal article" date="2018" name="Front. Plant Sci.">
        <title>Red Clover (Trifolium pratense) and Zigzag Clover (T. medium) - A Picture of Genomic Similarities and Differences.</title>
        <authorList>
            <person name="Dluhosova J."/>
            <person name="Istvanek J."/>
            <person name="Nedelnik J."/>
            <person name="Repkova J."/>
        </authorList>
    </citation>
    <scope>NUCLEOTIDE SEQUENCE [LARGE SCALE GENOMIC DNA]</scope>
    <source>
        <strain evidence="3">cv. 10/8</strain>
        <tissue evidence="2">Leaf</tissue>
    </source>
</reference>
<evidence type="ECO:0000259" key="1">
    <source>
        <dbReference type="PROSITE" id="PS50878"/>
    </source>
</evidence>
<dbReference type="InterPro" id="IPR036691">
    <property type="entry name" value="Endo/exonu/phosph_ase_sf"/>
</dbReference>
<keyword evidence="2" id="KW-0418">Kinase</keyword>
<evidence type="ECO:0000313" key="3">
    <source>
        <dbReference type="Proteomes" id="UP000265520"/>
    </source>
</evidence>
<keyword evidence="2" id="KW-0808">Transferase</keyword>